<feature type="chain" id="PRO_5017702018" evidence="6">
    <location>
        <begin position="21"/>
        <end position="536"/>
    </location>
</feature>
<keyword evidence="5" id="KW-0998">Cell outer membrane</keyword>
<evidence type="ECO:0000256" key="3">
    <source>
        <dbReference type="ARBA" id="ARBA00022729"/>
    </source>
</evidence>
<gene>
    <name evidence="9" type="ORF">BD847_2498</name>
</gene>
<organism evidence="9 10">
    <name type="scientific">Flavobacterium cutihirudinis</name>
    <dbReference type="NCBI Taxonomy" id="1265740"/>
    <lineage>
        <taxon>Bacteria</taxon>
        <taxon>Pseudomonadati</taxon>
        <taxon>Bacteroidota</taxon>
        <taxon>Flavobacteriia</taxon>
        <taxon>Flavobacteriales</taxon>
        <taxon>Flavobacteriaceae</taxon>
        <taxon>Flavobacterium</taxon>
    </lineage>
</organism>
<dbReference type="RefSeq" id="WP_115888543.1">
    <property type="nucleotide sequence ID" value="NZ_QRDQ01000009.1"/>
</dbReference>
<evidence type="ECO:0000313" key="9">
    <source>
        <dbReference type="EMBL" id="RED23445.1"/>
    </source>
</evidence>
<evidence type="ECO:0000256" key="2">
    <source>
        <dbReference type="ARBA" id="ARBA00006275"/>
    </source>
</evidence>
<reference evidence="9 10" key="1">
    <citation type="submission" date="2018-07" db="EMBL/GenBank/DDBJ databases">
        <title>Genomic Encyclopedia of Archaeal and Bacterial Type Strains, Phase II (KMG-II): from individual species to whole genera.</title>
        <authorList>
            <person name="Goeker M."/>
        </authorList>
    </citation>
    <scope>NUCLEOTIDE SEQUENCE [LARGE SCALE GENOMIC DNA]</scope>
    <source>
        <strain evidence="9 10">DSM 25795</strain>
    </source>
</reference>
<accession>A0A3D9FS88</accession>
<evidence type="ECO:0000256" key="1">
    <source>
        <dbReference type="ARBA" id="ARBA00004442"/>
    </source>
</evidence>
<evidence type="ECO:0000256" key="4">
    <source>
        <dbReference type="ARBA" id="ARBA00023136"/>
    </source>
</evidence>
<keyword evidence="3 6" id="KW-0732">Signal</keyword>
<sequence length="536" mass="60464">MKKILLFICCAAILSLGSCQDDFLDRAPKDAYSDASLWSSKADALAALNGCYAGWEAGASIIGDDCFTDNGFDQFGWDGYEPMASGLINPGDEWFPNLWSYKTVQRCNWFLSNVDKTPVTSLDEDLKNRMKSEVRFLRAYQYYKMTNYYGDVPLVKTSLTPAEANTVTRTPKEEVIAFVLSELNEIAPLLPVSYTGSDIGRITRGASLGLKARIQLIQGDYAGAAATSATLMSAPFTYSLFPNFEELFRPMNHDNQETLLNCQSLKDLNADWYPIAYAPKSKGGWSSYAPTQALVDTYETINGKTIEEDATYNPLQPYQKRDPRLDMSIIRPGSFYMGSYFDPYQGDDDYNLVMDNTSQTGYNLKKYISNLDDYRGTDYGTDIDNVGGAVMVIRYAEVLLTYAEAKIELNQIDESVYEAINKVRKRAGMPNVDKTIYNNQTKMRELIRRERRVELAFEGLRFVDTRRWKIAEQVMPGTVKGILEGSVDPTNGNLTLQPNTAKEVTTRVFTNPKHYLLPIKQKELDINKNLKQNPGY</sequence>
<dbReference type="EMBL" id="QRDQ01000009">
    <property type="protein sequence ID" value="RED23445.1"/>
    <property type="molecule type" value="Genomic_DNA"/>
</dbReference>
<evidence type="ECO:0000259" key="7">
    <source>
        <dbReference type="Pfam" id="PF07980"/>
    </source>
</evidence>
<feature type="domain" description="SusD-like N-terminal" evidence="8">
    <location>
        <begin position="86"/>
        <end position="216"/>
    </location>
</feature>
<feature type="signal peptide" evidence="6">
    <location>
        <begin position="1"/>
        <end position="20"/>
    </location>
</feature>
<evidence type="ECO:0000256" key="6">
    <source>
        <dbReference type="SAM" id="SignalP"/>
    </source>
</evidence>
<evidence type="ECO:0000259" key="8">
    <source>
        <dbReference type="Pfam" id="PF14322"/>
    </source>
</evidence>
<feature type="domain" description="RagB/SusD" evidence="7">
    <location>
        <begin position="273"/>
        <end position="536"/>
    </location>
</feature>
<evidence type="ECO:0000256" key="5">
    <source>
        <dbReference type="ARBA" id="ARBA00023237"/>
    </source>
</evidence>
<comment type="caution">
    <text evidence="9">The sequence shown here is derived from an EMBL/GenBank/DDBJ whole genome shotgun (WGS) entry which is preliminary data.</text>
</comment>
<dbReference type="Gene3D" id="1.25.40.390">
    <property type="match status" value="1"/>
</dbReference>
<dbReference type="CDD" id="cd08977">
    <property type="entry name" value="SusD"/>
    <property type="match status" value="1"/>
</dbReference>
<dbReference type="InterPro" id="IPR011990">
    <property type="entry name" value="TPR-like_helical_dom_sf"/>
</dbReference>
<dbReference type="OrthoDB" id="5694214at2"/>
<protein>
    <submittedName>
        <fullName evidence="9">Putative outer membrane starch-binding protein</fullName>
    </submittedName>
</protein>
<comment type="similarity">
    <text evidence="2">Belongs to the SusD family.</text>
</comment>
<dbReference type="PROSITE" id="PS51257">
    <property type="entry name" value="PROKAR_LIPOPROTEIN"/>
    <property type="match status" value="1"/>
</dbReference>
<name>A0A3D9FS88_9FLAO</name>
<proteinExistence type="inferred from homology"/>
<dbReference type="InterPro" id="IPR033985">
    <property type="entry name" value="SusD-like_N"/>
</dbReference>
<keyword evidence="10" id="KW-1185">Reference proteome</keyword>
<dbReference type="Proteomes" id="UP000257004">
    <property type="component" value="Unassembled WGS sequence"/>
</dbReference>
<dbReference type="InterPro" id="IPR012944">
    <property type="entry name" value="SusD_RagB_dom"/>
</dbReference>
<comment type="subcellular location">
    <subcellularLocation>
        <location evidence="1">Cell outer membrane</location>
    </subcellularLocation>
</comment>
<dbReference type="GO" id="GO:0009279">
    <property type="term" value="C:cell outer membrane"/>
    <property type="evidence" value="ECO:0007669"/>
    <property type="project" value="UniProtKB-SubCell"/>
</dbReference>
<dbReference type="AlphaFoldDB" id="A0A3D9FS88"/>
<dbReference type="SUPFAM" id="SSF48452">
    <property type="entry name" value="TPR-like"/>
    <property type="match status" value="1"/>
</dbReference>
<keyword evidence="4" id="KW-0472">Membrane</keyword>
<dbReference type="Pfam" id="PF07980">
    <property type="entry name" value="SusD_RagB"/>
    <property type="match status" value="1"/>
</dbReference>
<dbReference type="Pfam" id="PF14322">
    <property type="entry name" value="SusD-like_3"/>
    <property type="match status" value="1"/>
</dbReference>
<evidence type="ECO:0000313" key="10">
    <source>
        <dbReference type="Proteomes" id="UP000257004"/>
    </source>
</evidence>